<dbReference type="GO" id="GO:0006508">
    <property type="term" value="P:proteolysis"/>
    <property type="evidence" value="ECO:0007669"/>
    <property type="project" value="InterPro"/>
</dbReference>
<dbReference type="Pfam" id="PF00089">
    <property type="entry name" value="Trypsin"/>
    <property type="match status" value="1"/>
</dbReference>
<evidence type="ECO:0000259" key="3">
    <source>
        <dbReference type="PROSITE" id="PS50240"/>
    </source>
</evidence>
<name>A0A7M4F5V4_CROPO</name>
<reference evidence="4" key="1">
    <citation type="submission" date="2025-08" db="UniProtKB">
        <authorList>
            <consortium name="Ensembl"/>
        </authorList>
    </citation>
    <scope>IDENTIFICATION</scope>
</reference>
<evidence type="ECO:0000256" key="2">
    <source>
        <dbReference type="ARBA" id="ARBA00024195"/>
    </source>
</evidence>
<feature type="domain" description="Peptidase S1" evidence="3">
    <location>
        <begin position="31"/>
        <end position="124"/>
    </location>
</feature>
<reference evidence="4" key="2">
    <citation type="submission" date="2025-09" db="UniProtKB">
        <authorList>
            <consortium name="Ensembl"/>
        </authorList>
    </citation>
    <scope>IDENTIFICATION</scope>
</reference>
<dbReference type="InterPro" id="IPR033116">
    <property type="entry name" value="TRYPSIN_SER"/>
</dbReference>
<evidence type="ECO:0000313" key="5">
    <source>
        <dbReference type="Proteomes" id="UP000594220"/>
    </source>
</evidence>
<dbReference type="Gene3D" id="2.40.10.10">
    <property type="entry name" value="Trypsin-like serine proteases"/>
    <property type="match status" value="1"/>
</dbReference>
<dbReference type="Proteomes" id="UP000594220">
    <property type="component" value="Unplaced"/>
</dbReference>
<dbReference type="PROSITE" id="PS50240">
    <property type="entry name" value="TRYPSIN_DOM"/>
    <property type="match status" value="1"/>
</dbReference>
<sequence>MVQNIYFHITVAKFPIRMYMTILFLLPTMLILQKASVGIIDQKTCNVLYNFSLTDRMICAGFLEGKVDSCQGDSGGPLACEETPGVFYLAGIVSWGIGCAQAKKPGVYSRITKLYVQTTAKSSRKCNR</sequence>
<proteinExistence type="inferred from homology"/>
<dbReference type="PROSITE" id="PS00135">
    <property type="entry name" value="TRYPSIN_SER"/>
    <property type="match status" value="1"/>
</dbReference>
<dbReference type="InterPro" id="IPR009003">
    <property type="entry name" value="Peptidase_S1_PA"/>
</dbReference>
<evidence type="ECO:0000256" key="1">
    <source>
        <dbReference type="ARBA" id="ARBA00023157"/>
    </source>
</evidence>
<dbReference type="Ensembl" id="ENSCPRT00005022264.1">
    <property type="protein sequence ID" value="ENSCPRP00005019015.1"/>
    <property type="gene ID" value="ENSCPRG00005013307.1"/>
</dbReference>
<dbReference type="AlphaFoldDB" id="A0A7M4F5V4"/>
<dbReference type="InterPro" id="IPR001254">
    <property type="entry name" value="Trypsin_dom"/>
</dbReference>
<keyword evidence="1" id="KW-1015">Disulfide bond</keyword>
<comment type="similarity">
    <text evidence="2">Belongs to the peptidase S1 family. CLIP subfamily.</text>
</comment>
<dbReference type="SMART" id="SM00020">
    <property type="entry name" value="Tryp_SPc"/>
    <property type="match status" value="1"/>
</dbReference>
<dbReference type="PANTHER" id="PTHR24252:SF26">
    <property type="entry name" value="TRANSMEMBRANE SERINE PROTEASE 9"/>
    <property type="match status" value="1"/>
</dbReference>
<accession>A0A7M4F5V4</accession>
<organism evidence="4 5">
    <name type="scientific">Crocodylus porosus</name>
    <name type="common">Saltwater crocodile</name>
    <name type="synonym">Estuarine crocodile</name>
    <dbReference type="NCBI Taxonomy" id="8502"/>
    <lineage>
        <taxon>Eukaryota</taxon>
        <taxon>Metazoa</taxon>
        <taxon>Chordata</taxon>
        <taxon>Craniata</taxon>
        <taxon>Vertebrata</taxon>
        <taxon>Euteleostomi</taxon>
        <taxon>Archelosauria</taxon>
        <taxon>Archosauria</taxon>
        <taxon>Crocodylia</taxon>
        <taxon>Longirostres</taxon>
        <taxon>Crocodylidae</taxon>
        <taxon>Crocodylus</taxon>
    </lineage>
</organism>
<dbReference type="InterPro" id="IPR043504">
    <property type="entry name" value="Peptidase_S1_PA_chymotrypsin"/>
</dbReference>
<dbReference type="SUPFAM" id="SSF50494">
    <property type="entry name" value="Trypsin-like serine proteases"/>
    <property type="match status" value="1"/>
</dbReference>
<protein>
    <recommendedName>
        <fullName evidence="3">Peptidase S1 domain-containing protein</fullName>
    </recommendedName>
</protein>
<dbReference type="FunFam" id="2.40.10.10:FF:000002">
    <property type="entry name" value="Transmembrane protease serine"/>
    <property type="match status" value="1"/>
</dbReference>
<dbReference type="CDD" id="cd00190">
    <property type="entry name" value="Tryp_SPc"/>
    <property type="match status" value="1"/>
</dbReference>
<dbReference type="PANTHER" id="PTHR24252">
    <property type="entry name" value="ACROSIN-RELATED"/>
    <property type="match status" value="1"/>
</dbReference>
<dbReference type="GO" id="GO:0004252">
    <property type="term" value="F:serine-type endopeptidase activity"/>
    <property type="evidence" value="ECO:0007669"/>
    <property type="project" value="InterPro"/>
</dbReference>
<dbReference type="GeneTree" id="ENSGT00940000159993"/>
<evidence type="ECO:0000313" key="4">
    <source>
        <dbReference type="Ensembl" id="ENSCPRP00005019015.1"/>
    </source>
</evidence>
<keyword evidence="5" id="KW-1185">Reference proteome</keyword>